<accession>A0A0E9RT75</accession>
<protein>
    <submittedName>
        <fullName evidence="2">Uncharacterized protein</fullName>
    </submittedName>
</protein>
<evidence type="ECO:0000313" key="2">
    <source>
        <dbReference type="EMBL" id="JAH31645.1"/>
    </source>
</evidence>
<reference evidence="2" key="2">
    <citation type="journal article" date="2015" name="Fish Shellfish Immunol.">
        <title>Early steps in the European eel (Anguilla anguilla)-Vibrio vulnificus interaction in the gills: Role of the RtxA13 toxin.</title>
        <authorList>
            <person name="Callol A."/>
            <person name="Pajuelo D."/>
            <person name="Ebbesson L."/>
            <person name="Teles M."/>
            <person name="MacKenzie S."/>
            <person name="Amaro C."/>
        </authorList>
    </citation>
    <scope>NUCLEOTIDE SEQUENCE</scope>
</reference>
<evidence type="ECO:0000256" key="1">
    <source>
        <dbReference type="SAM" id="MobiDB-lite"/>
    </source>
</evidence>
<name>A0A0E9RT75_ANGAN</name>
<organism evidence="2">
    <name type="scientific">Anguilla anguilla</name>
    <name type="common">European freshwater eel</name>
    <name type="synonym">Muraena anguilla</name>
    <dbReference type="NCBI Taxonomy" id="7936"/>
    <lineage>
        <taxon>Eukaryota</taxon>
        <taxon>Metazoa</taxon>
        <taxon>Chordata</taxon>
        <taxon>Craniata</taxon>
        <taxon>Vertebrata</taxon>
        <taxon>Euteleostomi</taxon>
        <taxon>Actinopterygii</taxon>
        <taxon>Neopterygii</taxon>
        <taxon>Teleostei</taxon>
        <taxon>Anguilliformes</taxon>
        <taxon>Anguillidae</taxon>
        <taxon>Anguilla</taxon>
    </lineage>
</organism>
<dbReference type="EMBL" id="GBXM01076932">
    <property type="protein sequence ID" value="JAH31645.1"/>
    <property type="molecule type" value="Transcribed_RNA"/>
</dbReference>
<sequence>MTIKMISKNFSAGKHPRSIATV</sequence>
<reference evidence="2" key="1">
    <citation type="submission" date="2014-11" db="EMBL/GenBank/DDBJ databases">
        <authorList>
            <person name="Amaro Gonzalez C."/>
        </authorList>
    </citation>
    <scope>NUCLEOTIDE SEQUENCE</scope>
</reference>
<dbReference type="AlphaFoldDB" id="A0A0E9RT75"/>
<proteinExistence type="predicted"/>
<feature type="region of interest" description="Disordered" evidence="1">
    <location>
        <begin position="1"/>
        <end position="22"/>
    </location>
</feature>